<keyword evidence="2" id="KW-1185">Reference proteome</keyword>
<dbReference type="AlphaFoldDB" id="A0A6M1TD73"/>
<comment type="caution">
    <text evidence="1">The sequence shown here is derived from an EMBL/GenBank/DDBJ whole genome shotgun (WGS) entry which is preliminary data.</text>
</comment>
<sequence>MGDLDNTDYEAYEQDIKLLVDTLRKCFNADKARYNIVGHQNALFIEIDGLEDLNPDEISEVAEPVLDELDMDFDQISLLPLKKKR</sequence>
<accession>A0A6M1TD73</accession>
<evidence type="ECO:0000313" key="2">
    <source>
        <dbReference type="Proteomes" id="UP000479132"/>
    </source>
</evidence>
<gene>
    <name evidence="1" type="ORF">G3569_16550</name>
</gene>
<reference evidence="1 2" key="1">
    <citation type="submission" date="2020-02" db="EMBL/GenBank/DDBJ databases">
        <title>Aliifodinibius halophilus 2W32, complete genome.</title>
        <authorList>
            <person name="Li Y."/>
            <person name="Wu S."/>
        </authorList>
    </citation>
    <scope>NUCLEOTIDE SEQUENCE [LARGE SCALE GENOMIC DNA]</scope>
    <source>
        <strain evidence="1 2">2W32</strain>
    </source>
</reference>
<dbReference type="RefSeq" id="WP_165271200.1">
    <property type="nucleotide sequence ID" value="NZ_JAALLS010000029.1"/>
</dbReference>
<evidence type="ECO:0000313" key="1">
    <source>
        <dbReference type="EMBL" id="NGP89971.1"/>
    </source>
</evidence>
<dbReference type="EMBL" id="JAALLS010000029">
    <property type="protein sequence ID" value="NGP89971.1"/>
    <property type="molecule type" value="Genomic_DNA"/>
</dbReference>
<dbReference type="Proteomes" id="UP000479132">
    <property type="component" value="Unassembled WGS sequence"/>
</dbReference>
<protein>
    <submittedName>
        <fullName evidence="1">Uncharacterized protein</fullName>
    </submittedName>
</protein>
<organism evidence="1 2">
    <name type="scientific">Fodinibius halophilus</name>
    <dbReference type="NCBI Taxonomy" id="1736908"/>
    <lineage>
        <taxon>Bacteria</taxon>
        <taxon>Pseudomonadati</taxon>
        <taxon>Balneolota</taxon>
        <taxon>Balneolia</taxon>
        <taxon>Balneolales</taxon>
        <taxon>Balneolaceae</taxon>
        <taxon>Fodinibius</taxon>
    </lineage>
</organism>
<name>A0A6M1TD73_9BACT</name>
<proteinExistence type="predicted"/>